<dbReference type="GO" id="GO:0005576">
    <property type="term" value="C:extracellular region"/>
    <property type="evidence" value="ECO:0007669"/>
    <property type="project" value="InterPro"/>
</dbReference>
<organism evidence="3 4">
    <name type="scientific">Steinernema hermaphroditum</name>
    <dbReference type="NCBI Taxonomy" id="289476"/>
    <lineage>
        <taxon>Eukaryota</taxon>
        <taxon>Metazoa</taxon>
        <taxon>Ecdysozoa</taxon>
        <taxon>Nematoda</taxon>
        <taxon>Chromadorea</taxon>
        <taxon>Rhabditida</taxon>
        <taxon>Tylenchina</taxon>
        <taxon>Panagrolaimomorpha</taxon>
        <taxon>Strongyloidoidea</taxon>
        <taxon>Steinernematidae</taxon>
        <taxon>Steinernema</taxon>
    </lineage>
</organism>
<dbReference type="InterPro" id="IPR018244">
    <property type="entry name" value="Allrgn_V5/Tpx1_CS"/>
</dbReference>
<dbReference type="PANTHER" id="PTHR10334">
    <property type="entry name" value="CYSTEINE-RICH SECRETORY PROTEIN-RELATED"/>
    <property type="match status" value="1"/>
</dbReference>
<dbReference type="Gene3D" id="3.40.33.10">
    <property type="entry name" value="CAP"/>
    <property type="match status" value="1"/>
</dbReference>
<dbReference type="Proteomes" id="UP001175271">
    <property type="component" value="Unassembled WGS sequence"/>
</dbReference>
<feature type="chain" id="PRO_5041251233" description="SCP domain-containing protein" evidence="1">
    <location>
        <begin position="27"/>
        <end position="235"/>
    </location>
</feature>
<dbReference type="InterPro" id="IPR014044">
    <property type="entry name" value="CAP_dom"/>
</dbReference>
<dbReference type="InterPro" id="IPR002413">
    <property type="entry name" value="V5_allergen-like"/>
</dbReference>
<dbReference type="PROSITE" id="PS01009">
    <property type="entry name" value="CRISP_1"/>
    <property type="match status" value="1"/>
</dbReference>
<dbReference type="SMART" id="SM00198">
    <property type="entry name" value="SCP"/>
    <property type="match status" value="1"/>
</dbReference>
<proteinExistence type="predicted"/>
<dbReference type="Pfam" id="PF00188">
    <property type="entry name" value="CAP"/>
    <property type="match status" value="1"/>
</dbReference>
<evidence type="ECO:0000256" key="1">
    <source>
        <dbReference type="SAM" id="SignalP"/>
    </source>
</evidence>
<dbReference type="AlphaFoldDB" id="A0AA39HZQ1"/>
<dbReference type="PRINTS" id="PR00838">
    <property type="entry name" value="V5ALLERGEN"/>
</dbReference>
<keyword evidence="4" id="KW-1185">Reference proteome</keyword>
<feature type="domain" description="SCP" evidence="2">
    <location>
        <begin position="40"/>
        <end position="201"/>
    </location>
</feature>
<gene>
    <name evidence="3" type="ORF">QR680_011781</name>
</gene>
<dbReference type="PRINTS" id="PR00837">
    <property type="entry name" value="V5TPXLIKE"/>
</dbReference>
<reference evidence="3" key="1">
    <citation type="submission" date="2023-06" db="EMBL/GenBank/DDBJ databases">
        <title>Genomic analysis of the entomopathogenic nematode Steinernema hermaphroditum.</title>
        <authorList>
            <person name="Schwarz E.M."/>
            <person name="Heppert J.K."/>
            <person name="Baniya A."/>
            <person name="Schwartz H.T."/>
            <person name="Tan C.-H."/>
            <person name="Antoshechkin I."/>
            <person name="Sternberg P.W."/>
            <person name="Goodrich-Blair H."/>
            <person name="Dillman A.R."/>
        </authorList>
    </citation>
    <scope>NUCLEOTIDE SEQUENCE</scope>
    <source>
        <strain evidence="3">PS9179</strain>
        <tissue evidence="3">Whole animal</tissue>
    </source>
</reference>
<keyword evidence="1" id="KW-0732">Signal</keyword>
<evidence type="ECO:0000313" key="3">
    <source>
        <dbReference type="EMBL" id="KAK0415120.1"/>
    </source>
</evidence>
<dbReference type="InterPro" id="IPR035940">
    <property type="entry name" value="CAP_sf"/>
</dbReference>
<evidence type="ECO:0000313" key="4">
    <source>
        <dbReference type="Proteomes" id="UP001175271"/>
    </source>
</evidence>
<dbReference type="EMBL" id="JAUCMV010000002">
    <property type="protein sequence ID" value="KAK0415120.1"/>
    <property type="molecule type" value="Genomic_DNA"/>
</dbReference>
<dbReference type="SUPFAM" id="SSF55797">
    <property type="entry name" value="PR-1-like"/>
    <property type="match status" value="1"/>
</dbReference>
<accession>A0AA39HZQ1</accession>
<comment type="caution">
    <text evidence="3">The sequence shown here is derived from an EMBL/GenBank/DDBJ whole genome shotgun (WGS) entry which is preliminary data.</text>
</comment>
<dbReference type="InterPro" id="IPR001283">
    <property type="entry name" value="CRISP-related"/>
</dbReference>
<sequence length="235" mass="25126">MDSTLPLFLTMRSFVLFAGLFVFVSSQGTQCPTTGGLAPGDRDAIVDAHNKLRSSNARGLEQDGPSGAKAPSASNMYQLSYSCDLEAIAQSWANGCQFAHSPQNTRNAGENIYATFPVQNSNSPLLDAPTSWWSELAEKGVGQYSPTYTMTTDVFNAGTGHYTQMAWGATTQVGCGIAQCPDPDSMTFVVCNYRVQGNMMGSPIYKIGNPCIKDSDCTTYAGSTCNTTSSLCIQH</sequence>
<protein>
    <recommendedName>
        <fullName evidence="2">SCP domain-containing protein</fullName>
    </recommendedName>
</protein>
<feature type="signal peptide" evidence="1">
    <location>
        <begin position="1"/>
        <end position="26"/>
    </location>
</feature>
<evidence type="ECO:0000259" key="2">
    <source>
        <dbReference type="SMART" id="SM00198"/>
    </source>
</evidence>
<dbReference type="CDD" id="cd05380">
    <property type="entry name" value="CAP_euk"/>
    <property type="match status" value="1"/>
</dbReference>
<name>A0AA39HZQ1_9BILA</name>